<feature type="chain" id="PRO_5045885390" evidence="3">
    <location>
        <begin position="18"/>
        <end position="161"/>
    </location>
</feature>
<sequence length="161" mass="17187">MTAACVLLHPLPAGAFAAWLDGAVTRLADYLQASGRATPEQALVQAQRSHAELLPQGLQTPGHHVFEIHAARGAVVGQLWLHAGPSGRAHLYDLFIEPQHRRQGHARRALHALLDQAAQLGAERLGLNVLAGNGAARGLYEQLGFQVHSLQMSRALPISGS</sequence>
<accession>A0ABV0GJ82</accession>
<dbReference type="PANTHER" id="PTHR43877:SF1">
    <property type="entry name" value="ACETYLTRANSFERASE"/>
    <property type="match status" value="1"/>
</dbReference>
<evidence type="ECO:0000256" key="3">
    <source>
        <dbReference type="SAM" id="SignalP"/>
    </source>
</evidence>
<dbReference type="Proteomes" id="UP001462640">
    <property type="component" value="Unassembled WGS sequence"/>
</dbReference>
<dbReference type="InterPro" id="IPR000182">
    <property type="entry name" value="GNAT_dom"/>
</dbReference>
<dbReference type="InterPro" id="IPR016181">
    <property type="entry name" value="Acyl_CoA_acyltransferase"/>
</dbReference>
<proteinExistence type="predicted"/>
<evidence type="ECO:0000256" key="2">
    <source>
        <dbReference type="ARBA" id="ARBA00023315"/>
    </source>
</evidence>
<feature type="domain" description="N-acetyltransferase" evidence="4">
    <location>
        <begin position="17"/>
        <end position="161"/>
    </location>
</feature>
<keyword evidence="1" id="KW-0808">Transferase</keyword>
<evidence type="ECO:0000313" key="5">
    <source>
        <dbReference type="EMBL" id="MEO3715099.1"/>
    </source>
</evidence>
<dbReference type="EMBL" id="JBDPZC010000011">
    <property type="protein sequence ID" value="MEO3715099.1"/>
    <property type="molecule type" value="Genomic_DNA"/>
</dbReference>
<reference evidence="5 6" key="1">
    <citation type="submission" date="2024-05" db="EMBL/GenBank/DDBJ databases">
        <title>Roseateles sp. 2.12 16S ribosomal RNA gene Genome sequencing and assembly.</title>
        <authorList>
            <person name="Woo H."/>
        </authorList>
    </citation>
    <scope>NUCLEOTIDE SEQUENCE [LARGE SCALE GENOMIC DNA]</scope>
    <source>
        <strain evidence="5 6">2.12</strain>
    </source>
</reference>
<protein>
    <submittedName>
        <fullName evidence="5">GNAT family N-acetyltransferase</fullName>
    </submittedName>
</protein>
<dbReference type="PROSITE" id="PS51186">
    <property type="entry name" value="GNAT"/>
    <property type="match status" value="1"/>
</dbReference>
<dbReference type="SUPFAM" id="SSF55729">
    <property type="entry name" value="Acyl-CoA N-acyltransferases (Nat)"/>
    <property type="match status" value="1"/>
</dbReference>
<dbReference type="Gene3D" id="3.40.630.30">
    <property type="match status" value="1"/>
</dbReference>
<dbReference type="RefSeq" id="WP_347612357.1">
    <property type="nucleotide sequence ID" value="NZ_JBDPZC010000011.1"/>
</dbReference>
<keyword evidence="3" id="KW-0732">Signal</keyword>
<evidence type="ECO:0000313" key="6">
    <source>
        <dbReference type="Proteomes" id="UP001462640"/>
    </source>
</evidence>
<dbReference type="PANTHER" id="PTHR43877">
    <property type="entry name" value="AMINOALKYLPHOSPHONATE N-ACETYLTRANSFERASE-RELATED-RELATED"/>
    <property type="match status" value="1"/>
</dbReference>
<evidence type="ECO:0000256" key="1">
    <source>
        <dbReference type="ARBA" id="ARBA00022679"/>
    </source>
</evidence>
<dbReference type="InterPro" id="IPR050832">
    <property type="entry name" value="Bact_Acetyltransf"/>
</dbReference>
<comment type="caution">
    <text evidence="5">The sequence shown here is derived from an EMBL/GenBank/DDBJ whole genome shotgun (WGS) entry which is preliminary data.</text>
</comment>
<gene>
    <name evidence="5" type="ORF">ABDJ40_20220</name>
</gene>
<evidence type="ECO:0000259" key="4">
    <source>
        <dbReference type="PROSITE" id="PS51186"/>
    </source>
</evidence>
<keyword evidence="6" id="KW-1185">Reference proteome</keyword>
<organism evidence="5 6">
    <name type="scientific">Roseateles flavus</name>
    <dbReference type="NCBI Taxonomy" id="3149041"/>
    <lineage>
        <taxon>Bacteria</taxon>
        <taxon>Pseudomonadati</taxon>
        <taxon>Pseudomonadota</taxon>
        <taxon>Betaproteobacteria</taxon>
        <taxon>Burkholderiales</taxon>
        <taxon>Sphaerotilaceae</taxon>
        <taxon>Roseateles</taxon>
    </lineage>
</organism>
<name>A0ABV0GJ82_9BURK</name>
<feature type="signal peptide" evidence="3">
    <location>
        <begin position="1"/>
        <end position="17"/>
    </location>
</feature>
<dbReference type="Pfam" id="PF00583">
    <property type="entry name" value="Acetyltransf_1"/>
    <property type="match status" value="1"/>
</dbReference>
<dbReference type="CDD" id="cd04301">
    <property type="entry name" value="NAT_SF"/>
    <property type="match status" value="1"/>
</dbReference>
<keyword evidence="2" id="KW-0012">Acyltransferase</keyword>